<gene>
    <name evidence="3" type="ORF">FK531_09845</name>
</gene>
<dbReference type="GO" id="GO:0005975">
    <property type="term" value="P:carbohydrate metabolic process"/>
    <property type="evidence" value="ECO:0007669"/>
    <property type="project" value="UniProtKB-ARBA"/>
</dbReference>
<proteinExistence type="predicted"/>
<dbReference type="OrthoDB" id="4773520at2"/>
<dbReference type="Gene3D" id="2.60.40.10">
    <property type="entry name" value="Immunoglobulins"/>
    <property type="match status" value="2"/>
</dbReference>
<feature type="domain" description="Bacterial Ig-like" evidence="2">
    <location>
        <begin position="187"/>
        <end position="269"/>
    </location>
</feature>
<evidence type="ECO:0000256" key="1">
    <source>
        <dbReference type="SAM" id="SignalP"/>
    </source>
</evidence>
<protein>
    <submittedName>
        <fullName evidence="3">Ig-like domain repeat protein</fullName>
    </submittedName>
</protein>
<name>A0A541B9T2_9NOCA</name>
<dbReference type="AlphaFoldDB" id="A0A541B9T2"/>
<keyword evidence="4" id="KW-1185">Reference proteome</keyword>
<feature type="signal peptide" evidence="1">
    <location>
        <begin position="1"/>
        <end position="31"/>
    </location>
</feature>
<dbReference type="InterPro" id="IPR032109">
    <property type="entry name" value="Big_3_5"/>
</dbReference>
<reference evidence="3 4" key="1">
    <citation type="submission" date="2019-06" db="EMBL/GenBank/DDBJ databases">
        <title>Rhodococcus spaelei sp. nov., isolated from a cave.</title>
        <authorList>
            <person name="Lee S.D."/>
        </authorList>
    </citation>
    <scope>NUCLEOTIDE SEQUENCE [LARGE SCALE GENOMIC DNA]</scope>
    <source>
        <strain evidence="3 4">C9-5</strain>
    </source>
</reference>
<sequence length="384" mass="37729">MTQTIITQGGFKRLATAIGGAAAALSMTAFAAVMVPAAAHADPTLLQYSTDQSTWGGMDKIPNLGGGLVPGSESTSKFWAKNGTNQGGTLQVYLGNYTIDAGMQAYVRAEINDASGDVVDVTNNMATAGTELKAAHLAPGQTAKVMLVVGMPKDAGNDSQDKSVNPNFSLDFELDTAGAPTTTTVTGAGTATTGVPVTLTATVAPAAATGTVQFKDGAINLGTPAAVINGIATLSQAFSTAGAHSVTAVYSGDTANATSTSVAFPVTVTDPAAGATTTVVTGPATTNTSAGVQLTATVTPAGATGLVQFKDGTTNLGQPVALTNGVAKLTQIFTAGAHSITAVYAGDATHATSTSAVHTVTATAGTGGGNGSMDTGSLTSIFGS</sequence>
<organism evidence="3 4">
    <name type="scientific">Rhodococcus spelaei</name>
    <dbReference type="NCBI Taxonomy" id="2546320"/>
    <lineage>
        <taxon>Bacteria</taxon>
        <taxon>Bacillati</taxon>
        <taxon>Actinomycetota</taxon>
        <taxon>Actinomycetes</taxon>
        <taxon>Mycobacteriales</taxon>
        <taxon>Nocardiaceae</taxon>
        <taxon>Rhodococcus</taxon>
    </lineage>
</organism>
<dbReference type="Proteomes" id="UP000316256">
    <property type="component" value="Unassembled WGS sequence"/>
</dbReference>
<comment type="caution">
    <text evidence="3">The sequence shown here is derived from an EMBL/GenBank/DDBJ whole genome shotgun (WGS) entry which is preliminary data.</text>
</comment>
<evidence type="ECO:0000313" key="3">
    <source>
        <dbReference type="EMBL" id="TQF69069.1"/>
    </source>
</evidence>
<evidence type="ECO:0000313" key="4">
    <source>
        <dbReference type="Proteomes" id="UP000316256"/>
    </source>
</evidence>
<evidence type="ECO:0000259" key="2">
    <source>
        <dbReference type="Pfam" id="PF16640"/>
    </source>
</evidence>
<feature type="chain" id="PRO_5038707532" evidence="1">
    <location>
        <begin position="32"/>
        <end position="384"/>
    </location>
</feature>
<accession>A0A541B9T2</accession>
<dbReference type="EMBL" id="VIGH01000004">
    <property type="protein sequence ID" value="TQF69069.1"/>
    <property type="molecule type" value="Genomic_DNA"/>
</dbReference>
<dbReference type="RefSeq" id="WP_142098507.1">
    <property type="nucleotide sequence ID" value="NZ_VIGH01000004.1"/>
</dbReference>
<dbReference type="InterPro" id="IPR013783">
    <property type="entry name" value="Ig-like_fold"/>
</dbReference>
<keyword evidence="1" id="KW-0732">Signal</keyword>
<feature type="domain" description="Bacterial Ig-like" evidence="2">
    <location>
        <begin position="281"/>
        <end position="362"/>
    </location>
</feature>
<dbReference type="Pfam" id="PF16640">
    <property type="entry name" value="Big_3_5"/>
    <property type="match status" value="2"/>
</dbReference>